<dbReference type="Proteomes" id="UP001141253">
    <property type="component" value="Chromosome 18"/>
</dbReference>
<evidence type="ECO:0000313" key="1">
    <source>
        <dbReference type="EMBL" id="KAJ6355719.1"/>
    </source>
</evidence>
<gene>
    <name evidence="1" type="ORF">OIU77_006158</name>
</gene>
<accession>A0ABQ9ATJ9</accession>
<reference evidence="1" key="2">
    <citation type="journal article" date="2023" name="Int. J. Mol. Sci.">
        <title>De Novo Assembly and Annotation of 11 Diverse Shrub Willow (Salix) Genomes Reveals Novel Gene Organization in Sex-Linked Regions.</title>
        <authorList>
            <person name="Hyden B."/>
            <person name="Feng K."/>
            <person name="Yates T.B."/>
            <person name="Jawdy S."/>
            <person name="Cereghino C."/>
            <person name="Smart L.B."/>
            <person name="Muchero W."/>
        </authorList>
    </citation>
    <scope>NUCLEOTIDE SEQUENCE</scope>
    <source>
        <tissue evidence="1">Shoot tip</tissue>
    </source>
</reference>
<protein>
    <submittedName>
        <fullName evidence="1">Uncharacterized protein</fullName>
    </submittedName>
</protein>
<dbReference type="EMBL" id="JAPFFI010000017">
    <property type="protein sequence ID" value="KAJ6355719.1"/>
    <property type="molecule type" value="Genomic_DNA"/>
</dbReference>
<sequence>MAVLSWWSDLSG</sequence>
<reference evidence="1" key="1">
    <citation type="submission" date="2022-10" db="EMBL/GenBank/DDBJ databases">
        <authorList>
            <person name="Hyden B.L."/>
            <person name="Feng K."/>
            <person name="Yates T."/>
            <person name="Jawdy S."/>
            <person name="Smart L.B."/>
            <person name="Muchero W."/>
        </authorList>
    </citation>
    <scope>NUCLEOTIDE SEQUENCE</scope>
    <source>
        <tissue evidence="1">Shoot tip</tissue>
    </source>
</reference>
<evidence type="ECO:0000313" key="2">
    <source>
        <dbReference type="Proteomes" id="UP001141253"/>
    </source>
</evidence>
<comment type="caution">
    <text evidence="1">The sequence shown here is derived from an EMBL/GenBank/DDBJ whole genome shotgun (WGS) entry which is preliminary data.</text>
</comment>
<organism evidence="1 2">
    <name type="scientific">Salix suchowensis</name>
    <dbReference type="NCBI Taxonomy" id="1278906"/>
    <lineage>
        <taxon>Eukaryota</taxon>
        <taxon>Viridiplantae</taxon>
        <taxon>Streptophyta</taxon>
        <taxon>Embryophyta</taxon>
        <taxon>Tracheophyta</taxon>
        <taxon>Spermatophyta</taxon>
        <taxon>Magnoliopsida</taxon>
        <taxon>eudicotyledons</taxon>
        <taxon>Gunneridae</taxon>
        <taxon>Pentapetalae</taxon>
        <taxon>rosids</taxon>
        <taxon>fabids</taxon>
        <taxon>Malpighiales</taxon>
        <taxon>Salicaceae</taxon>
        <taxon>Saliceae</taxon>
        <taxon>Salix</taxon>
    </lineage>
</organism>
<proteinExistence type="predicted"/>
<name>A0ABQ9ATJ9_9ROSI</name>
<keyword evidence="2" id="KW-1185">Reference proteome</keyword>